<dbReference type="EMBL" id="BGZK01001242">
    <property type="protein sequence ID" value="GBP75275.1"/>
    <property type="molecule type" value="Genomic_DNA"/>
</dbReference>
<dbReference type="PRINTS" id="PR01609">
    <property type="entry name" value="CD36FAMILY"/>
</dbReference>
<keyword evidence="6" id="KW-1133">Transmembrane helix</keyword>
<name>A0A4C1YLQ5_EUMVA</name>
<keyword evidence="8" id="KW-1015">Disulfide bond</keyword>
<organism evidence="13 14">
    <name type="scientific">Eumeta variegata</name>
    <name type="common">Bagworm moth</name>
    <name type="synonym">Eumeta japonica</name>
    <dbReference type="NCBI Taxonomy" id="151549"/>
    <lineage>
        <taxon>Eukaryota</taxon>
        <taxon>Metazoa</taxon>
        <taxon>Ecdysozoa</taxon>
        <taxon>Arthropoda</taxon>
        <taxon>Hexapoda</taxon>
        <taxon>Insecta</taxon>
        <taxon>Pterygota</taxon>
        <taxon>Neoptera</taxon>
        <taxon>Endopterygota</taxon>
        <taxon>Lepidoptera</taxon>
        <taxon>Glossata</taxon>
        <taxon>Ditrysia</taxon>
        <taxon>Tineoidea</taxon>
        <taxon>Psychidae</taxon>
        <taxon>Oiketicinae</taxon>
        <taxon>Eumeta</taxon>
    </lineage>
</organism>
<evidence type="ECO:0000256" key="12">
    <source>
        <dbReference type="ARBA" id="ARBA00042244"/>
    </source>
</evidence>
<dbReference type="AlphaFoldDB" id="A0A4C1YLQ5"/>
<accession>A0A4C1YLQ5</accession>
<evidence type="ECO:0000256" key="8">
    <source>
        <dbReference type="ARBA" id="ARBA00023157"/>
    </source>
</evidence>
<keyword evidence="4" id="KW-1003">Cell membrane</keyword>
<evidence type="ECO:0000256" key="10">
    <source>
        <dbReference type="ARBA" id="ARBA00023180"/>
    </source>
</evidence>
<dbReference type="PANTHER" id="PTHR11923">
    <property type="entry name" value="SCAVENGER RECEPTOR CLASS B TYPE-1 SR-B1"/>
    <property type="match status" value="1"/>
</dbReference>
<dbReference type="InterPro" id="IPR002159">
    <property type="entry name" value="CD36_fam"/>
</dbReference>
<dbReference type="STRING" id="151549.A0A4C1YLQ5"/>
<gene>
    <name evidence="13" type="primary">Scarb1</name>
    <name evidence="13" type="ORF">EVAR_47312_1</name>
</gene>
<evidence type="ECO:0000256" key="7">
    <source>
        <dbReference type="ARBA" id="ARBA00023136"/>
    </source>
</evidence>
<proteinExistence type="inferred from homology"/>
<dbReference type="Proteomes" id="UP000299102">
    <property type="component" value="Unassembled WGS sequence"/>
</dbReference>
<comment type="caution">
    <text evidence="13">The sequence shown here is derived from an EMBL/GenBank/DDBJ whole genome shotgun (WGS) entry which is preliminary data.</text>
</comment>
<keyword evidence="9 13" id="KW-0675">Receptor</keyword>
<evidence type="ECO:0000256" key="1">
    <source>
        <dbReference type="ARBA" id="ARBA00004189"/>
    </source>
</evidence>
<evidence type="ECO:0000313" key="14">
    <source>
        <dbReference type="Proteomes" id="UP000299102"/>
    </source>
</evidence>
<sequence length="452" mass="49607">MLSAACLPHSVVLRGRHKAEFSFRQELVLRPGSMTFEWWAHPPVRPFINVYVYNVTNADEFLNNGSKPVLQELGPYVYSQEWEKVNITDNENGTLSFRYHRSYTFVPELSRGNSDDDAVIVPNIPMLGYFIVYGRATYCGQLGCTTLSQYGREVAAFAVAFLLRPVGADEPAGAARHRPALPVKATHKAARPHDDGAACRRSTDATVFNYSRSVVKKYAVIYFLLGILYNFAVHDGQEAYVSITSPARESRQHCCCLSLNNSAALSPTIFSFHIDGSGSEAVHAGHEGQGSEWRGAYDDSTPAVALWLKVTPSKREAPGSSIGELSDEILTQYDSLFASRSAAVTSVTTATGRPRYAVRARGPCPSARNQMIESMPCASTVVWIEKPETRKVQSAPFPPPMTQAVRHLRSAAASRFAVERCAVLASVTFNVSLRSTLIRSESATNEKPFALA</sequence>
<keyword evidence="7" id="KW-0472">Membrane</keyword>
<evidence type="ECO:0000256" key="6">
    <source>
        <dbReference type="ARBA" id="ARBA00022989"/>
    </source>
</evidence>
<keyword evidence="10" id="KW-0325">Glycoprotein</keyword>
<evidence type="ECO:0000256" key="11">
    <source>
        <dbReference type="ARBA" id="ARBA00040821"/>
    </source>
</evidence>
<keyword evidence="14" id="KW-1185">Reference proteome</keyword>
<dbReference type="OrthoDB" id="18585at2759"/>
<evidence type="ECO:0000256" key="4">
    <source>
        <dbReference type="ARBA" id="ARBA00022475"/>
    </source>
</evidence>
<evidence type="ECO:0000256" key="5">
    <source>
        <dbReference type="ARBA" id="ARBA00022692"/>
    </source>
</evidence>
<evidence type="ECO:0000256" key="3">
    <source>
        <dbReference type="ARBA" id="ARBA00010532"/>
    </source>
</evidence>
<comment type="similarity">
    <text evidence="3">Belongs to the CD36 family.</text>
</comment>
<protein>
    <recommendedName>
        <fullName evidence="11">Scavenger receptor class B member 1</fullName>
    </recommendedName>
    <alternativeName>
        <fullName evidence="12">SR-BI</fullName>
    </alternativeName>
</protein>
<dbReference type="GO" id="GO:0005901">
    <property type="term" value="C:caveola"/>
    <property type="evidence" value="ECO:0007669"/>
    <property type="project" value="UniProtKB-SubCell"/>
</dbReference>
<evidence type="ECO:0000256" key="2">
    <source>
        <dbReference type="ARBA" id="ARBA00004651"/>
    </source>
</evidence>
<dbReference type="GO" id="GO:0005044">
    <property type="term" value="F:scavenger receptor activity"/>
    <property type="evidence" value="ECO:0007669"/>
    <property type="project" value="TreeGrafter"/>
</dbReference>
<dbReference type="GO" id="GO:0005737">
    <property type="term" value="C:cytoplasm"/>
    <property type="evidence" value="ECO:0007669"/>
    <property type="project" value="TreeGrafter"/>
</dbReference>
<keyword evidence="5" id="KW-0812">Transmembrane</keyword>
<comment type="subcellular location">
    <subcellularLocation>
        <location evidence="2">Cell membrane</location>
        <topology evidence="2">Multi-pass membrane protein</topology>
    </subcellularLocation>
    <subcellularLocation>
        <location evidence="1">Membrane</location>
        <location evidence="1">Caveola</location>
        <topology evidence="1">Multi-pass membrane protein</topology>
    </subcellularLocation>
</comment>
<reference evidence="13 14" key="1">
    <citation type="journal article" date="2019" name="Commun. Biol.">
        <title>The bagworm genome reveals a unique fibroin gene that provides high tensile strength.</title>
        <authorList>
            <person name="Kono N."/>
            <person name="Nakamura H."/>
            <person name="Ohtoshi R."/>
            <person name="Tomita M."/>
            <person name="Numata K."/>
            <person name="Arakawa K."/>
        </authorList>
    </citation>
    <scope>NUCLEOTIDE SEQUENCE [LARGE SCALE GENOMIC DNA]</scope>
</reference>
<dbReference type="Pfam" id="PF01130">
    <property type="entry name" value="CD36"/>
    <property type="match status" value="1"/>
</dbReference>
<evidence type="ECO:0000256" key="9">
    <source>
        <dbReference type="ARBA" id="ARBA00023170"/>
    </source>
</evidence>
<evidence type="ECO:0000313" key="13">
    <source>
        <dbReference type="EMBL" id="GBP75275.1"/>
    </source>
</evidence>
<dbReference type="PANTHER" id="PTHR11923:SF110">
    <property type="entry name" value="SCAVENGER RECEPTOR CLASS B MEMBER 1"/>
    <property type="match status" value="1"/>
</dbReference>